<keyword evidence="2" id="KW-0547">Nucleotide-binding</keyword>
<evidence type="ECO:0000313" key="5">
    <source>
        <dbReference type="EMBL" id="MCG3417812.1"/>
    </source>
</evidence>
<keyword evidence="1" id="KW-0813">Transport</keyword>
<dbReference type="AlphaFoldDB" id="A0AAW5B3J3"/>
<evidence type="ECO:0000259" key="4">
    <source>
        <dbReference type="PROSITE" id="PS50893"/>
    </source>
</evidence>
<feature type="domain" description="ABC transporter" evidence="4">
    <location>
        <begin position="1"/>
        <end position="230"/>
    </location>
</feature>
<dbReference type="PROSITE" id="PS50893">
    <property type="entry name" value="ABC_TRANSPORTER_2"/>
    <property type="match status" value="1"/>
</dbReference>
<dbReference type="Pfam" id="PF00005">
    <property type="entry name" value="ABC_tran"/>
    <property type="match status" value="1"/>
</dbReference>
<evidence type="ECO:0000256" key="3">
    <source>
        <dbReference type="ARBA" id="ARBA00022840"/>
    </source>
</evidence>
<evidence type="ECO:0000256" key="2">
    <source>
        <dbReference type="ARBA" id="ARBA00022741"/>
    </source>
</evidence>
<sequence length="283" mass="32031">MKALAEVKQVQKNVDEFKLGPVSLAIEAGTITALVGTNGSGKSTLLKLMMNQAKADAGNIKIHNMFVNGLNEEWKTHIAYQPQTMIGWDAFSGKALREFIAPLYPAWDDQQFNDIIQAFSVPLNKRFGKLSQGMQQKLILALTVARNTSILLLDEPTAFMDIPSKQKFIDLLIEWIESGDRAIVMSTHQVDDIMKLADYLCVLQEGKWMGTYEKETIQHMYCQFWMRDALPTESLPGEVSREGNQFITSKPEAMEAYMREHDLHCVNQKTLDLEESLSLLLNK</sequence>
<dbReference type="InterPro" id="IPR027417">
    <property type="entry name" value="P-loop_NTPase"/>
</dbReference>
<dbReference type="PANTHER" id="PTHR42939:SF3">
    <property type="entry name" value="ABC TRANSPORTER ATP-BINDING COMPONENT"/>
    <property type="match status" value="1"/>
</dbReference>
<dbReference type="RefSeq" id="WP_238017767.1">
    <property type="nucleotide sequence ID" value="NZ_JAIFZM010000001.1"/>
</dbReference>
<dbReference type="GO" id="GO:0016887">
    <property type="term" value="F:ATP hydrolysis activity"/>
    <property type="evidence" value="ECO:0007669"/>
    <property type="project" value="InterPro"/>
</dbReference>
<dbReference type="SUPFAM" id="SSF52540">
    <property type="entry name" value="P-loop containing nucleoside triphosphate hydrolases"/>
    <property type="match status" value="1"/>
</dbReference>
<comment type="caution">
    <text evidence="5">The sequence shown here is derived from an EMBL/GenBank/DDBJ whole genome shotgun (WGS) entry which is preliminary data.</text>
</comment>
<organism evidence="5 6">
    <name type="scientific">Oceanobacillus jordanicus</name>
    <dbReference type="NCBI Taxonomy" id="2867266"/>
    <lineage>
        <taxon>Bacteria</taxon>
        <taxon>Bacillati</taxon>
        <taxon>Bacillota</taxon>
        <taxon>Bacilli</taxon>
        <taxon>Bacillales</taxon>
        <taxon>Bacillaceae</taxon>
        <taxon>Oceanobacillus</taxon>
    </lineage>
</organism>
<dbReference type="Proteomes" id="UP001199631">
    <property type="component" value="Unassembled WGS sequence"/>
</dbReference>
<dbReference type="InterPro" id="IPR017871">
    <property type="entry name" value="ABC_transporter-like_CS"/>
</dbReference>
<dbReference type="Gene3D" id="3.40.50.300">
    <property type="entry name" value="P-loop containing nucleotide triphosphate hydrolases"/>
    <property type="match status" value="1"/>
</dbReference>
<accession>A0AAW5B3J3</accession>
<gene>
    <name evidence="5" type="ORF">K3T81_01505</name>
</gene>
<dbReference type="InterPro" id="IPR051782">
    <property type="entry name" value="ABC_Transporter_VariousFunc"/>
</dbReference>
<dbReference type="PROSITE" id="PS00211">
    <property type="entry name" value="ABC_TRANSPORTER_1"/>
    <property type="match status" value="1"/>
</dbReference>
<dbReference type="SMART" id="SM00382">
    <property type="entry name" value="AAA"/>
    <property type="match status" value="1"/>
</dbReference>
<dbReference type="InterPro" id="IPR003439">
    <property type="entry name" value="ABC_transporter-like_ATP-bd"/>
</dbReference>
<dbReference type="GO" id="GO:0005524">
    <property type="term" value="F:ATP binding"/>
    <property type="evidence" value="ECO:0007669"/>
    <property type="project" value="UniProtKB-KW"/>
</dbReference>
<name>A0AAW5B3J3_9BACI</name>
<dbReference type="InterPro" id="IPR003593">
    <property type="entry name" value="AAA+_ATPase"/>
</dbReference>
<evidence type="ECO:0000313" key="6">
    <source>
        <dbReference type="Proteomes" id="UP001199631"/>
    </source>
</evidence>
<keyword evidence="6" id="KW-1185">Reference proteome</keyword>
<proteinExistence type="predicted"/>
<dbReference type="CDD" id="cd03230">
    <property type="entry name" value="ABC_DR_subfamily_A"/>
    <property type="match status" value="1"/>
</dbReference>
<dbReference type="EMBL" id="JAIFZM010000001">
    <property type="protein sequence ID" value="MCG3417812.1"/>
    <property type="molecule type" value="Genomic_DNA"/>
</dbReference>
<dbReference type="PANTHER" id="PTHR42939">
    <property type="entry name" value="ABC TRANSPORTER ATP-BINDING PROTEIN ALBC-RELATED"/>
    <property type="match status" value="1"/>
</dbReference>
<evidence type="ECO:0000256" key="1">
    <source>
        <dbReference type="ARBA" id="ARBA00022448"/>
    </source>
</evidence>
<keyword evidence="3 5" id="KW-0067">ATP-binding</keyword>
<reference evidence="5 6" key="1">
    <citation type="journal article" date="2022" name="Evol. Bioinform. Online">
        <title>Draft Genome Sequence of Oceanobacillus jordanicus Strain GSFE11, a Halotolerant Plant Growth-Promoting Bacterial Endophyte Isolated From the Jordan Valley.</title>
        <authorList>
            <person name="Alhindi T."/>
            <person name="Albdaiwi R."/>
        </authorList>
    </citation>
    <scope>NUCLEOTIDE SEQUENCE [LARGE SCALE GENOMIC DNA]</scope>
    <source>
        <strain evidence="5 6">GSFE11</strain>
    </source>
</reference>
<protein>
    <submittedName>
        <fullName evidence="5">ABC transporter ATP-binding protein</fullName>
    </submittedName>
</protein>